<protein>
    <submittedName>
        <fullName evidence="1">Uncharacterized protein</fullName>
    </submittedName>
</protein>
<proteinExistence type="predicted"/>
<comment type="caution">
    <text evidence="1">The sequence shown here is derived from an EMBL/GenBank/DDBJ whole genome shotgun (WGS) entry which is preliminary data.</text>
</comment>
<reference evidence="1 2" key="1">
    <citation type="journal article" date="2024" name="G3 (Bethesda)">
        <title>Genome assembly of Hibiscus sabdariffa L. provides insights into metabolisms of medicinal natural products.</title>
        <authorList>
            <person name="Kim T."/>
        </authorList>
    </citation>
    <scope>NUCLEOTIDE SEQUENCE [LARGE SCALE GENOMIC DNA]</scope>
    <source>
        <strain evidence="1">TK-2024</strain>
        <tissue evidence="1">Old leaves</tissue>
    </source>
</reference>
<organism evidence="1 2">
    <name type="scientific">Hibiscus sabdariffa</name>
    <name type="common">roselle</name>
    <dbReference type="NCBI Taxonomy" id="183260"/>
    <lineage>
        <taxon>Eukaryota</taxon>
        <taxon>Viridiplantae</taxon>
        <taxon>Streptophyta</taxon>
        <taxon>Embryophyta</taxon>
        <taxon>Tracheophyta</taxon>
        <taxon>Spermatophyta</taxon>
        <taxon>Magnoliopsida</taxon>
        <taxon>eudicotyledons</taxon>
        <taxon>Gunneridae</taxon>
        <taxon>Pentapetalae</taxon>
        <taxon>rosids</taxon>
        <taxon>malvids</taxon>
        <taxon>Malvales</taxon>
        <taxon>Malvaceae</taxon>
        <taxon>Malvoideae</taxon>
        <taxon>Hibiscus</taxon>
    </lineage>
</organism>
<keyword evidence="2" id="KW-1185">Reference proteome</keyword>
<dbReference type="Proteomes" id="UP001472677">
    <property type="component" value="Unassembled WGS sequence"/>
</dbReference>
<gene>
    <name evidence="1" type="ORF">V6N12_062860</name>
</gene>
<accession>A0ABR2FAA8</accession>
<dbReference type="EMBL" id="JBBPBM010000007">
    <property type="protein sequence ID" value="KAK8575184.1"/>
    <property type="molecule type" value="Genomic_DNA"/>
</dbReference>
<name>A0ABR2FAA8_9ROSI</name>
<evidence type="ECO:0000313" key="2">
    <source>
        <dbReference type="Proteomes" id="UP001472677"/>
    </source>
</evidence>
<evidence type="ECO:0000313" key="1">
    <source>
        <dbReference type="EMBL" id="KAK8575184.1"/>
    </source>
</evidence>
<sequence>MVQGSTEGVGMRQWMSGSDEAFGVWVMVSERIWVVENGGKNYGHEWFRERVSDLVMVVMVVEGWLWMKDHGELW</sequence>